<dbReference type="EMBL" id="EQ962661">
    <property type="protein sequence ID" value="EED11645.1"/>
    <property type="molecule type" value="Genomic_DNA"/>
</dbReference>
<reference evidence="2" key="1">
    <citation type="journal article" date="2015" name="Genome Announc.">
        <title>Genome sequence of the AIDS-associated pathogen Penicillium marneffei (ATCC18224) and its near taxonomic relative Talaromyces stipitatus (ATCC10500).</title>
        <authorList>
            <person name="Nierman W.C."/>
            <person name="Fedorova-Abrams N.D."/>
            <person name="Andrianopoulos A."/>
        </authorList>
    </citation>
    <scope>NUCLEOTIDE SEQUENCE [LARGE SCALE GENOMIC DNA]</scope>
    <source>
        <strain evidence="2">ATCC 10500 / CBS 375.48 / QM 6759 / NRRL 1006</strain>
    </source>
</reference>
<dbReference type="RefSeq" id="XP_002488401.1">
    <property type="nucleotide sequence ID" value="XM_002488356.1"/>
</dbReference>
<evidence type="ECO:0000313" key="1">
    <source>
        <dbReference type="EMBL" id="EED11645.1"/>
    </source>
</evidence>
<dbReference type="GeneID" id="8106897"/>
<dbReference type="HOGENOM" id="CLU_1696681_0_0_1"/>
<dbReference type="VEuPathDB" id="FungiDB:TSTA_108330"/>
<gene>
    <name evidence="1" type="ORF">TSTA_108330</name>
</gene>
<organism evidence="1 2">
    <name type="scientific">Talaromyces stipitatus (strain ATCC 10500 / CBS 375.48 / QM 6759 / NRRL 1006)</name>
    <name type="common">Penicillium stipitatum</name>
    <dbReference type="NCBI Taxonomy" id="441959"/>
    <lineage>
        <taxon>Eukaryota</taxon>
        <taxon>Fungi</taxon>
        <taxon>Dikarya</taxon>
        <taxon>Ascomycota</taxon>
        <taxon>Pezizomycotina</taxon>
        <taxon>Eurotiomycetes</taxon>
        <taxon>Eurotiomycetidae</taxon>
        <taxon>Eurotiales</taxon>
        <taxon>Trichocomaceae</taxon>
        <taxon>Talaromyces</taxon>
        <taxon>Talaromyces sect. Talaromyces</taxon>
    </lineage>
</organism>
<sequence>MAEALDSAQEVYEGALKSFDEAFHSLGVVTKETVKRFQPDVDKLAEALENFRELLESRPRKDWTGKQSNLQWSFHGVLGEIKIAQTVIKNGILYKWSVCYLEDAVRVYNEKGHLLHFNYDKASNKLEWVITNDSYPLNLPEPSYELLDTKWIRGA</sequence>
<name>B8MUE1_TALSN</name>
<accession>B8MUE1</accession>
<dbReference type="Proteomes" id="UP000001745">
    <property type="component" value="Unassembled WGS sequence"/>
</dbReference>
<dbReference type="AlphaFoldDB" id="B8MUE1"/>
<proteinExistence type="predicted"/>
<protein>
    <submittedName>
        <fullName evidence="1">Uncharacterized protein</fullName>
    </submittedName>
</protein>
<keyword evidence="2" id="KW-1185">Reference proteome</keyword>
<evidence type="ECO:0000313" key="2">
    <source>
        <dbReference type="Proteomes" id="UP000001745"/>
    </source>
</evidence>
<dbReference type="InParanoid" id="B8MUE1"/>